<dbReference type="NCBIfam" id="TIGR01484">
    <property type="entry name" value="HAD-SF-IIB"/>
    <property type="match status" value="1"/>
</dbReference>
<dbReference type="InterPro" id="IPR023214">
    <property type="entry name" value="HAD_sf"/>
</dbReference>
<dbReference type="EMBL" id="PUFO01000030">
    <property type="protein sequence ID" value="TDG78858.1"/>
    <property type="molecule type" value="Genomic_DNA"/>
</dbReference>
<name>A0A4R5NQ89_9LACO</name>
<dbReference type="Pfam" id="PF08282">
    <property type="entry name" value="Hydrolase_3"/>
    <property type="match status" value="1"/>
</dbReference>
<dbReference type="STRING" id="1122149.FD44_GL001026"/>
<dbReference type="InterPro" id="IPR006379">
    <property type="entry name" value="HAD-SF_hydro_IIB"/>
</dbReference>
<dbReference type="AlphaFoldDB" id="A0A4R5NQ89"/>
<dbReference type="PANTHER" id="PTHR10000">
    <property type="entry name" value="PHOSPHOSERINE PHOSPHATASE"/>
    <property type="match status" value="1"/>
</dbReference>
<dbReference type="GO" id="GO:0016791">
    <property type="term" value="F:phosphatase activity"/>
    <property type="evidence" value="ECO:0007669"/>
    <property type="project" value="TreeGrafter"/>
</dbReference>
<dbReference type="GO" id="GO:0005829">
    <property type="term" value="C:cytosol"/>
    <property type="evidence" value="ECO:0007669"/>
    <property type="project" value="TreeGrafter"/>
</dbReference>
<dbReference type="SUPFAM" id="SSF56784">
    <property type="entry name" value="HAD-like"/>
    <property type="match status" value="1"/>
</dbReference>
<accession>A0A4R5NQ89</accession>
<dbReference type="InterPro" id="IPR036412">
    <property type="entry name" value="HAD-like_sf"/>
</dbReference>
<dbReference type="Proteomes" id="UP000294854">
    <property type="component" value="Unassembled WGS sequence"/>
</dbReference>
<dbReference type="NCBIfam" id="TIGR00099">
    <property type="entry name" value="Cof-subfamily"/>
    <property type="match status" value="1"/>
</dbReference>
<dbReference type="PROSITE" id="PS01229">
    <property type="entry name" value="COF_2"/>
    <property type="match status" value="1"/>
</dbReference>
<dbReference type="OrthoDB" id="9810101at2"/>
<dbReference type="PANTHER" id="PTHR10000:SF25">
    <property type="entry name" value="PHOSPHATASE YKRA-RELATED"/>
    <property type="match status" value="1"/>
</dbReference>
<reference evidence="1 2" key="1">
    <citation type="journal article" date="2019" name="Appl. Microbiol. Biotechnol.">
        <title>Uncovering carbohydrate metabolism through a genotype-phenotype association study of 56 lactic acid bacteria genomes.</title>
        <authorList>
            <person name="Buron-Moles G."/>
            <person name="Chailyan A."/>
            <person name="Dolejs I."/>
            <person name="Forster J."/>
            <person name="Miks M.H."/>
        </authorList>
    </citation>
    <scope>NUCLEOTIDE SEQUENCE [LARGE SCALE GENOMIC DNA]</scope>
    <source>
        <strain evidence="1 2">ATCC 49373</strain>
    </source>
</reference>
<evidence type="ECO:0000313" key="2">
    <source>
        <dbReference type="Proteomes" id="UP000294854"/>
    </source>
</evidence>
<dbReference type="Gene3D" id="3.30.1240.10">
    <property type="match status" value="1"/>
</dbReference>
<dbReference type="GO" id="GO:0000287">
    <property type="term" value="F:magnesium ion binding"/>
    <property type="evidence" value="ECO:0007669"/>
    <property type="project" value="TreeGrafter"/>
</dbReference>
<proteinExistence type="predicted"/>
<keyword evidence="2" id="KW-1185">Reference proteome</keyword>
<gene>
    <name evidence="1" type="ORF">C5L31_000518</name>
</gene>
<organism evidence="1 2">
    <name type="scientific">Secundilactobacillus malefermentans</name>
    <dbReference type="NCBI Taxonomy" id="176292"/>
    <lineage>
        <taxon>Bacteria</taxon>
        <taxon>Bacillati</taxon>
        <taxon>Bacillota</taxon>
        <taxon>Bacilli</taxon>
        <taxon>Lactobacillales</taxon>
        <taxon>Lactobacillaceae</taxon>
        <taxon>Secundilactobacillus</taxon>
    </lineage>
</organism>
<protein>
    <submittedName>
        <fullName evidence="1">Uncharacterized protein</fullName>
    </submittedName>
</protein>
<comment type="caution">
    <text evidence="1">The sequence shown here is derived from an EMBL/GenBank/DDBJ whole genome shotgun (WGS) entry which is preliminary data.</text>
</comment>
<dbReference type="RefSeq" id="WP_010620622.1">
    <property type="nucleotide sequence ID" value="NZ_PUFO01000030.1"/>
</dbReference>
<dbReference type="Gene3D" id="3.40.50.1000">
    <property type="entry name" value="HAD superfamily/HAD-like"/>
    <property type="match status" value="1"/>
</dbReference>
<dbReference type="InterPro" id="IPR000150">
    <property type="entry name" value="Cof"/>
</dbReference>
<evidence type="ECO:0000313" key="1">
    <source>
        <dbReference type="EMBL" id="TDG78858.1"/>
    </source>
</evidence>
<sequence length="256" mass="28520">MTKGIVFFDLDNTLLNADTKLDNEVADAMSQLRQNGIVPVISSGRNIFEIQTIMDKAGIDTVVSANGSYVINHGQPIYESKITDEQIERFSKIATEHGNSFVVLNDQTSRLNKFTQMAQNAFDNVNSPVPTVDANFYKTNPIYMMIILTDSEDDFYRQTFENDFTFYRNTPFSMDVVAQGGSKKVGIKKLLELPEYSGVPTYAFGDGNNDIAMLEAVDHPVAMGNALPHVKPYAEFVTTNNTNHGIVNGLKHFKLI</sequence>
<dbReference type="SFLD" id="SFLDS00003">
    <property type="entry name" value="Haloacid_Dehalogenase"/>
    <property type="match status" value="1"/>
</dbReference>
<dbReference type="SFLD" id="SFLDG01140">
    <property type="entry name" value="C2.B:_Phosphomannomutase_and_P"/>
    <property type="match status" value="1"/>
</dbReference>